<dbReference type="InterPro" id="IPR024455">
    <property type="entry name" value="Phage_capsid"/>
</dbReference>
<sequence length="238" mass="25595">MSTAARTGSAEEFKSLGEFMYAVRFQPQDERLCYTETDPERRQQSMGVGVEGGFAVPTQFLPALKMLDPMAAIYRPRCTVIPAGEPPDAQIAMPALNQGAASNVYGGMTVGWISEAGSKPETDLTIREIKLTPNEVAGYTILTDKLLRNWGAAGPLIEKMLRLCVIGAEETAFGGGSGVGQPLGVRNSPARIDIVRAVANQIAFADVYGMYARLMKRGGQSPVWLGSPTILPQLIQMV</sequence>
<accession>X0X5Q6</accession>
<name>X0X5Q6_9ZZZZ</name>
<comment type="subcellular location">
    <subcellularLocation>
        <location evidence="1">Virion</location>
    </subcellularLocation>
</comment>
<dbReference type="InterPro" id="IPR054612">
    <property type="entry name" value="Phage_capsid-like_C"/>
</dbReference>
<reference evidence="4" key="1">
    <citation type="journal article" date="2014" name="Front. Microbiol.">
        <title>High frequency of phylogenetically diverse reductive dehalogenase-homologous genes in deep subseafloor sedimentary metagenomes.</title>
        <authorList>
            <person name="Kawai M."/>
            <person name="Futagami T."/>
            <person name="Toyoda A."/>
            <person name="Takaki Y."/>
            <person name="Nishi S."/>
            <person name="Hori S."/>
            <person name="Arai W."/>
            <person name="Tsubouchi T."/>
            <person name="Morono Y."/>
            <person name="Uchiyama I."/>
            <person name="Ito T."/>
            <person name="Fujiyama A."/>
            <person name="Inagaki F."/>
            <person name="Takami H."/>
        </authorList>
    </citation>
    <scope>NUCLEOTIDE SEQUENCE</scope>
    <source>
        <strain evidence="4">Expedition CK06-06</strain>
    </source>
</reference>
<dbReference type="NCBIfam" id="TIGR01554">
    <property type="entry name" value="major_cap_HK97"/>
    <property type="match status" value="1"/>
</dbReference>
<dbReference type="EMBL" id="BARS01043937">
    <property type="protein sequence ID" value="GAG30737.1"/>
    <property type="molecule type" value="Genomic_DNA"/>
</dbReference>
<keyword evidence="2" id="KW-0946">Virion</keyword>
<dbReference type="AlphaFoldDB" id="X0X5Q6"/>
<dbReference type="Gene3D" id="3.30.2400.10">
    <property type="entry name" value="Major capsid protein gp5"/>
    <property type="match status" value="1"/>
</dbReference>
<evidence type="ECO:0000256" key="1">
    <source>
        <dbReference type="ARBA" id="ARBA00004328"/>
    </source>
</evidence>
<comment type="caution">
    <text evidence="4">The sequence shown here is derived from an EMBL/GenBank/DDBJ whole genome shotgun (WGS) entry which is preliminary data.</text>
</comment>
<dbReference type="Pfam" id="PF05065">
    <property type="entry name" value="Phage_capsid"/>
    <property type="match status" value="1"/>
</dbReference>
<feature type="domain" description="Phage capsid-like C-terminal" evidence="3">
    <location>
        <begin position="105"/>
        <end position="237"/>
    </location>
</feature>
<dbReference type="SUPFAM" id="SSF56563">
    <property type="entry name" value="Major capsid protein gp5"/>
    <property type="match status" value="1"/>
</dbReference>
<organism evidence="4">
    <name type="scientific">marine sediment metagenome</name>
    <dbReference type="NCBI Taxonomy" id="412755"/>
    <lineage>
        <taxon>unclassified sequences</taxon>
        <taxon>metagenomes</taxon>
        <taxon>ecological metagenomes</taxon>
    </lineage>
</organism>
<protein>
    <recommendedName>
        <fullName evidence="3">Phage capsid-like C-terminal domain-containing protein</fullName>
    </recommendedName>
</protein>
<evidence type="ECO:0000313" key="4">
    <source>
        <dbReference type="EMBL" id="GAG30737.1"/>
    </source>
</evidence>
<evidence type="ECO:0000256" key="2">
    <source>
        <dbReference type="ARBA" id="ARBA00022844"/>
    </source>
</evidence>
<gene>
    <name evidence="4" type="ORF">S01H1_66449</name>
</gene>
<evidence type="ECO:0000259" key="3">
    <source>
        <dbReference type="Pfam" id="PF05065"/>
    </source>
</evidence>
<feature type="non-terminal residue" evidence="4">
    <location>
        <position position="238"/>
    </location>
</feature>
<proteinExistence type="predicted"/>
<dbReference type="GO" id="GO:0044423">
    <property type="term" value="C:virion component"/>
    <property type="evidence" value="ECO:0007669"/>
    <property type="project" value="UniProtKB-KW"/>
</dbReference>